<dbReference type="InterPro" id="IPR009061">
    <property type="entry name" value="DNA-bd_dom_put_sf"/>
</dbReference>
<dbReference type="PRINTS" id="PR00040">
    <property type="entry name" value="HTHMERR"/>
</dbReference>
<dbReference type="Pfam" id="PF13411">
    <property type="entry name" value="MerR_1"/>
    <property type="match status" value="1"/>
</dbReference>
<sequence length="131" mass="15093">MNIGELSKESGVSAKLIRHYEGIGLIPKAGRAENGYRSYDFDDIHSLRFVKRARDLGFSLKEIKNLLGLWKNKSRSSKQVKLLAEKHLYDLDLKIKQLKDMSDTLRNLVKHCHGDHRPDCPILKNLEEPQL</sequence>
<keyword evidence="4" id="KW-0238">DNA-binding</keyword>
<dbReference type="PANTHER" id="PTHR30204:SF94">
    <property type="entry name" value="HEAVY METAL-DEPENDENT TRANSCRIPTIONAL REGULATOR HI_0293-RELATED"/>
    <property type="match status" value="1"/>
</dbReference>
<dbReference type="GO" id="GO:0003700">
    <property type="term" value="F:DNA-binding transcription factor activity"/>
    <property type="evidence" value="ECO:0007669"/>
    <property type="project" value="InterPro"/>
</dbReference>
<dbReference type="GO" id="GO:0005507">
    <property type="term" value="F:copper ion binding"/>
    <property type="evidence" value="ECO:0007669"/>
    <property type="project" value="InterPro"/>
</dbReference>
<evidence type="ECO:0000259" key="6">
    <source>
        <dbReference type="PROSITE" id="PS50937"/>
    </source>
</evidence>
<evidence type="ECO:0000256" key="4">
    <source>
        <dbReference type="ARBA" id="ARBA00023125"/>
    </source>
</evidence>
<gene>
    <name evidence="7" type="primary">cueR</name>
    <name evidence="7" type="ORF">EHQ30_02475</name>
</gene>
<evidence type="ECO:0000256" key="2">
    <source>
        <dbReference type="ARBA" id="ARBA00022490"/>
    </source>
</evidence>
<feature type="domain" description="HTH merR-type" evidence="6">
    <location>
        <begin position="1"/>
        <end position="69"/>
    </location>
</feature>
<evidence type="ECO:0000313" key="7">
    <source>
        <dbReference type="EMBL" id="TGK95525.1"/>
    </source>
</evidence>
<dbReference type="NCBIfam" id="TIGR02044">
    <property type="entry name" value="CueR"/>
    <property type="match status" value="1"/>
</dbReference>
<dbReference type="SUPFAM" id="SSF46955">
    <property type="entry name" value="Putative DNA-binding domain"/>
    <property type="match status" value="1"/>
</dbReference>
<dbReference type="RefSeq" id="WP_135676572.1">
    <property type="nucleotide sequence ID" value="NZ_RQFP01000001.1"/>
</dbReference>
<dbReference type="InterPro" id="IPR000551">
    <property type="entry name" value="MerR-type_HTH_dom"/>
</dbReference>
<comment type="subcellular location">
    <subcellularLocation>
        <location evidence="1">Cytoplasm</location>
    </subcellularLocation>
</comment>
<dbReference type="PROSITE" id="PS50937">
    <property type="entry name" value="HTH_MERR_2"/>
    <property type="match status" value="1"/>
</dbReference>
<keyword evidence="3" id="KW-0805">Transcription regulation</keyword>
<dbReference type="Gene3D" id="1.10.1660.10">
    <property type="match status" value="1"/>
</dbReference>
<accession>A0A5F1Z7H2</accession>
<comment type="caution">
    <text evidence="7">The sequence shown here is derived from an EMBL/GenBank/DDBJ whole genome shotgun (WGS) entry which is preliminary data.</text>
</comment>
<dbReference type="EMBL" id="RQFP01000001">
    <property type="protein sequence ID" value="TGK95525.1"/>
    <property type="molecule type" value="Genomic_DNA"/>
</dbReference>
<dbReference type="InterPro" id="IPR011789">
    <property type="entry name" value="CueR"/>
</dbReference>
<dbReference type="InterPro" id="IPR047057">
    <property type="entry name" value="MerR_fam"/>
</dbReference>
<dbReference type="SMART" id="SM00422">
    <property type="entry name" value="HTH_MERR"/>
    <property type="match status" value="1"/>
</dbReference>
<organism evidence="7 8">
    <name type="scientific">Leptospira brenneri</name>
    <dbReference type="NCBI Taxonomy" id="2023182"/>
    <lineage>
        <taxon>Bacteria</taxon>
        <taxon>Pseudomonadati</taxon>
        <taxon>Spirochaetota</taxon>
        <taxon>Spirochaetia</taxon>
        <taxon>Leptospirales</taxon>
        <taxon>Leptospiraceae</taxon>
        <taxon>Leptospira</taxon>
    </lineage>
</organism>
<dbReference type="GO" id="GO:0003677">
    <property type="term" value="F:DNA binding"/>
    <property type="evidence" value="ECO:0007669"/>
    <property type="project" value="UniProtKB-KW"/>
</dbReference>
<dbReference type="Proteomes" id="UP000297891">
    <property type="component" value="Unassembled WGS sequence"/>
</dbReference>
<keyword evidence="8" id="KW-1185">Reference proteome</keyword>
<keyword evidence="5" id="KW-0804">Transcription</keyword>
<keyword evidence="2" id="KW-0963">Cytoplasm</keyword>
<evidence type="ECO:0000313" key="8">
    <source>
        <dbReference type="Proteomes" id="UP000297891"/>
    </source>
</evidence>
<name>A0A5F1Z7H2_9LEPT</name>
<evidence type="ECO:0000256" key="1">
    <source>
        <dbReference type="ARBA" id="ARBA00004496"/>
    </source>
</evidence>
<dbReference type="AlphaFoldDB" id="A0A5F1Z7H2"/>
<dbReference type="GO" id="GO:0005737">
    <property type="term" value="C:cytoplasm"/>
    <property type="evidence" value="ECO:0007669"/>
    <property type="project" value="UniProtKB-SubCell"/>
</dbReference>
<dbReference type="PROSITE" id="PS00552">
    <property type="entry name" value="HTH_MERR_1"/>
    <property type="match status" value="1"/>
</dbReference>
<reference evidence="7" key="1">
    <citation type="journal article" date="2019" name="PLoS Negl. Trop. Dis.">
        <title>Revisiting the worldwide diversity of Leptospira species in the environment.</title>
        <authorList>
            <person name="Vincent A.T."/>
            <person name="Schiettekatte O."/>
            <person name="Bourhy P."/>
            <person name="Veyrier F.J."/>
            <person name="Picardeau M."/>
        </authorList>
    </citation>
    <scope>NUCLEOTIDE SEQUENCE [LARGE SCALE GENOMIC DNA]</scope>
    <source>
        <strain evidence="7">201800277</strain>
    </source>
</reference>
<evidence type="ECO:0000256" key="5">
    <source>
        <dbReference type="ARBA" id="ARBA00023163"/>
    </source>
</evidence>
<proteinExistence type="predicted"/>
<dbReference type="GO" id="GO:0045893">
    <property type="term" value="P:positive regulation of DNA-templated transcription"/>
    <property type="evidence" value="ECO:0007669"/>
    <property type="project" value="InterPro"/>
</dbReference>
<evidence type="ECO:0000256" key="3">
    <source>
        <dbReference type="ARBA" id="ARBA00023015"/>
    </source>
</evidence>
<dbReference type="OrthoDB" id="9814833at2"/>
<protein>
    <submittedName>
        <fullName evidence="7">Cu(I)-responsive transcriptional regulator</fullName>
    </submittedName>
</protein>
<dbReference type="PANTHER" id="PTHR30204">
    <property type="entry name" value="REDOX-CYCLING DRUG-SENSING TRANSCRIPTIONAL ACTIVATOR SOXR"/>
    <property type="match status" value="1"/>
</dbReference>
<dbReference type="CDD" id="cd01108">
    <property type="entry name" value="HTH_CueR"/>
    <property type="match status" value="1"/>
</dbReference>